<comment type="caution">
    <text evidence="1">The sequence shown here is derived from an EMBL/GenBank/DDBJ whole genome shotgun (WGS) entry which is preliminary data.</text>
</comment>
<dbReference type="InterPro" id="IPR014942">
    <property type="entry name" value="AbiEii"/>
</dbReference>
<keyword evidence="1" id="KW-0808">Transferase</keyword>
<dbReference type="RefSeq" id="WP_083071659.1">
    <property type="nucleotide sequence ID" value="NZ_BDOA01000088.1"/>
</dbReference>
<evidence type="ECO:0000313" key="1">
    <source>
        <dbReference type="EMBL" id="PBJ35987.1"/>
    </source>
</evidence>
<name>A0A2A3L9F4_MYCAV</name>
<dbReference type="EMBL" id="LBGZ01000063">
    <property type="protein sequence ID" value="PBJ35987.1"/>
    <property type="molecule type" value="Genomic_DNA"/>
</dbReference>
<protein>
    <submittedName>
        <fullName evidence="1">Nucleotidyl transferase AbiEii/AbiGii toxin family protein</fullName>
    </submittedName>
</protein>
<dbReference type="Gene3D" id="3.10.450.620">
    <property type="entry name" value="JHP933, nucleotidyltransferase-like core domain"/>
    <property type="match status" value="1"/>
</dbReference>
<proteinExistence type="predicted"/>
<sequence>MRSARSLKGGTSLSSVYKLIERFSEDVDLLVRFPNVDASIGAKDKVLKAIRDAVADHLRLDAAHVIHEAATTGIKRNVRYHYPGSAVPDYGPLSSGVLLEMGCRGGTYPTQQHQLRSMIAEYAIDQLGESPEAWDEFAPVAVEVLAPTRTLLEKLALLHDAASRSEQEGEQRLLKSGRHVYDTHQLLACPDVTAELEAIGREGVVQLCADIDEHSRAAAFSFTPRPDGGYVHSPLLDPSHPSREALKRGYNAAMALVYGVRPSFEDCIAAIATHAALL</sequence>
<accession>A0A2A3L9F4</accession>
<reference evidence="1 2" key="1">
    <citation type="journal article" date="2017" name="Genome Biol. Evol.">
        <title>Population Structure and Local Adaptation of MAC Lung Disease Agent Mycobacterium avium subsp. hominissuis.</title>
        <authorList>
            <person name="Yano H."/>
            <person name="Iwamoto T."/>
            <person name="Nishiuchi Y."/>
            <person name="Nakajima C."/>
            <person name="Starkova D.A."/>
            <person name="Mokrousov I."/>
            <person name="Narvskaya O."/>
            <person name="Yoshida S."/>
            <person name="Arikawa K."/>
            <person name="Nakanishi N."/>
            <person name="Osaki K."/>
            <person name="Nakagawa I."/>
            <person name="Ato M."/>
            <person name="Suzuki Y."/>
            <person name="Maruyama F."/>
        </authorList>
    </citation>
    <scope>NUCLEOTIDE SEQUENCE [LARGE SCALE GENOMIC DNA]</scope>
    <source>
        <strain evidence="1 2">OCU466</strain>
    </source>
</reference>
<dbReference type="Pfam" id="PF08843">
    <property type="entry name" value="AbiEii"/>
    <property type="match status" value="1"/>
</dbReference>
<organism evidence="1 2">
    <name type="scientific">Mycobacterium avium subsp. hominissuis</name>
    <dbReference type="NCBI Taxonomy" id="439334"/>
    <lineage>
        <taxon>Bacteria</taxon>
        <taxon>Bacillati</taxon>
        <taxon>Actinomycetota</taxon>
        <taxon>Actinomycetes</taxon>
        <taxon>Mycobacteriales</taxon>
        <taxon>Mycobacteriaceae</taxon>
        <taxon>Mycobacterium</taxon>
        <taxon>Mycobacterium avium complex (MAC)</taxon>
    </lineage>
</organism>
<evidence type="ECO:0000313" key="2">
    <source>
        <dbReference type="Proteomes" id="UP000218842"/>
    </source>
</evidence>
<gene>
    <name evidence="1" type="ORF">XV03_10420</name>
</gene>
<dbReference type="AlphaFoldDB" id="A0A2A3L9F4"/>
<dbReference type="Proteomes" id="UP000218842">
    <property type="component" value="Unassembled WGS sequence"/>
</dbReference>
<dbReference type="GO" id="GO:0016740">
    <property type="term" value="F:transferase activity"/>
    <property type="evidence" value="ECO:0007669"/>
    <property type="project" value="UniProtKB-KW"/>
</dbReference>